<dbReference type="InterPro" id="IPR000847">
    <property type="entry name" value="LysR_HTH_N"/>
</dbReference>
<feature type="domain" description="HTH lysR-type" evidence="5">
    <location>
        <begin position="3"/>
        <end position="60"/>
    </location>
</feature>
<keyword evidence="3" id="KW-0238">DNA-binding</keyword>
<dbReference type="RefSeq" id="WP_089068725.1">
    <property type="nucleotide sequence ID" value="NZ_CP022358.1"/>
</dbReference>
<reference evidence="6 7" key="1">
    <citation type="submission" date="2017-07" db="EMBL/GenBank/DDBJ databases">
        <title>Phenotypical and genomic characterization of a clinical isolate of Shewanella bicestrii sp. nov. producing an extended-spectrum beta-lactamase and a new oxacillinase variant.</title>
        <authorList>
            <person name="Jousset A.B."/>
            <person name="Bonnin R.A."/>
            <person name="Girlich D."/>
            <person name="Dabos L."/>
            <person name="Potron A."/>
            <person name="Dortet L."/>
            <person name="Glaser P."/>
            <person name="Naas T."/>
        </authorList>
    </citation>
    <scope>NUCLEOTIDE SEQUENCE [LARGE SCALE GENOMIC DNA]</scope>
    <source>
        <strain evidence="6 7">JAB-1</strain>
    </source>
</reference>
<dbReference type="InterPro" id="IPR005119">
    <property type="entry name" value="LysR_subst-bd"/>
</dbReference>
<dbReference type="EMBL" id="CP022358">
    <property type="protein sequence ID" value="ASK70901.1"/>
    <property type="molecule type" value="Genomic_DNA"/>
</dbReference>
<dbReference type="InterPro" id="IPR058163">
    <property type="entry name" value="LysR-type_TF_proteobact-type"/>
</dbReference>
<gene>
    <name evidence="6" type="ORF">CF168_19610</name>
</gene>
<evidence type="ECO:0000256" key="3">
    <source>
        <dbReference type="ARBA" id="ARBA00023125"/>
    </source>
</evidence>
<dbReference type="SUPFAM" id="SSF53850">
    <property type="entry name" value="Periplasmic binding protein-like II"/>
    <property type="match status" value="1"/>
</dbReference>
<dbReference type="Gene3D" id="1.10.10.10">
    <property type="entry name" value="Winged helix-like DNA-binding domain superfamily/Winged helix DNA-binding domain"/>
    <property type="match status" value="1"/>
</dbReference>
<dbReference type="InterPro" id="IPR036388">
    <property type="entry name" value="WH-like_DNA-bd_sf"/>
</dbReference>
<evidence type="ECO:0000256" key="1">
    <source>
        <dbReference type="ARBA" id="ARBA00009437"/>
    </source>
</evidence>
<dbReference type="Proteomes" id="UP000198367">
    <property type="component" value="Chromosome"/>
</dbReference>
<dbReference type="Pfam" id="PF03466">
    <property type="entry name" value="LysR_substrate"/>
    <property type="match status" value="1"/>
</dbReference>
<keyword evidence="7" id="KW-1185">Reference proteome</keyword>
<evidence type="ECO:0000256" key="2">
    <source>
        <dbReference type="ARBA" id="ARBA00023015"/>
    </source>
</evidence>
<dbReference type="PANTHER" id="PTHR30537:SF72">
    <property type="entry name" value="LYSR FAMILY TRANSCRIPTIONAL REGULATOR"/>
    <property type="match status" value="1"/>
</dbReference>
<dbReference type="Gene3D" id="3.40.190.290">
    <property type="match status" value="1"/>
</dbReference>
<dbReference type="CDD" id="cd08472">
    <property type="entry name" value="PBP2_CrgA_like_3"/>
    <property type="match status" value="1"/>
</dbReference>
<evidence type="ECO:0000313" key="7">
    <source>
        <dbReference type="Proteomes" id="UP000198367"/>
    </source>
</evidence>
<dbReference type="GO" id="GO:0003700">
    <property type="term" value="F:DNA-binding transcription factor activity"/>
    <property type="evidence" value="ECO:0007669"/>
    <property type="project" value="InterPro"/>
</dbReference>
<dbReference type="SUPFAM" id="SSF46785">
    <property type="entry name" value="Winged helix' DNA-binding domain"/>
    <property type="match status" value="1"/>
</dbReference>
<dbReference type="PANTHER" id="PTHR30537">
    <property type="entry name" value="HTH-TYPE TRANSCRIPTIONAL REGULATOR"/>
    <property type="match status" value="1"/>
</dbReference>
<dbReference type="Pfam" id="PF00126">
    <property type="entry name" value="HTH_1"/>
    <property type="match status" value="1"/>
</dbReference>
<dbReference type="AlphaFoldDB" id="A0A220USJ2"/>
<dbReference type="GO" id="GO:0006351">
    <property type="term" value="P:DNA-templated transcription"/>
    <property type="evidence" value="ECO:0007669"/>
    <property type="project" value="TreeGrafter"/>
</dbReference>
<keyword evidence="4" id="KW-0804">Transcription</keyword>
<comment type="similarity">
    <text evidence="1">Belongs to the LysR transcriptional regulatory family.</text>
</comment>
<dbReference type="FunFam" id="1.10.10.10:FF:000001">
    <property type="entry name" value="LysR family transcriptional regulator"/>
    <property type="match status" value="1"/>
</dbReference>
<protein>
    <submittedName>
        <fullName evidence="6">LysR family transcriptional regulator</fullName>
    </submittedName>
</protein>
<dbReference type="GO" id="GO:0043565">
    <property type="term" value="F:sequence-specific DNA binding"/>
    <property type="evidence" value="ECO:0007669"/>
    <property type="project" value="TreeGrafter"/>
</dbReference>
<organism evidence="6 7">
    <name type="scientific">Shewanella bicestrii</name>
    <dbReference type="NCBI Taxonomy" id="2018305"/>
    <lineage>
        <taxon>Bacteria</taxon>
        <taxon>Pseudomonadati</taxon>
        <taxon>Pseudomonadota</taxon>
        <taxon>Gammaproteobacteria</taxon>
        <taxon>Alteromonadales</taxon>
        <taxon>Shewanellaceae</taxon>
        <taxon>Shewanella</taxon>
    </lineage>
</organism>
<proteinExistence type="inferred from homology"/>
<accession>A0A220USJ2</accession>
<name>A0A220USJ2_9GAMM</name>
<dbReference type="PROSITE" id="PS50931">
    <property type="entry name" value="HTH_LYSR"/>
    <property type="match status" value="1"/>
</dbReference>
<dbReference type="InterPro" id="IPR036390">
    <property type="entry name" value="WH_DNA-bd_sf"/>
</dbReference>
<sequence>MQDRLQAMQIFMRVAELESFTQASISLGLSKTHVSNVVAQFETALGARLLQRTTRTVRLTQDGISCYERCKNLLTDYQELESLFQLQAAQVSGRLRVDMSTGIARNLVLPHLPDFIEQYPQIELELSSTDRKVDIVAEGFDCVIRVGSVQQEGVIAKKIGHFKMLNCVSPSYIAKYGKPSSLEELSQGHKLIHYVGQLGGSDSGFEYLSQDNHELCALALPKLITVNNADAYCAACLAGLGIIQAPNIGVAKYIQTGELIEILPDYPAPSMPVSLLYPHRRHLSKRLQVFMAWLTELLTPFLVSR</sequence>
<keyword evidence="2" id="KW-0805">Transcription regulation</keyword>
<evidence type="ECO:0000259" key="5">
    <source>
        <dbReference type="PROSITE" id="PS50931"/>
    </source>
</evidence>
<dbReference type="FunFam" id="3.40.190.290:FF:000001">
    <property type="entry name" value="Transcriptional regulator, LysR family"/>
    <property type="match status" value="1"/>
</dbReference>
<evidence type="ECO:0000256" key="4">
    <source>
        <dbReference type="ARBA" id="ARBA00023163"/>
    </source>
</evidence>
<dbReference type="KEGG" id="sbj:CF168_19610"/>
<evidence type="ECO:0000313" key="6">
    <source>
        <dbReference type="EMBL" id="ASK70901.1"/>
    </source>
</evidence>